<comment type="caution">
    <text evidence="2">The sequence shown here is derived from an EMBL/GenBank/DDBJ whole genome shotgun (WGS) entry which is preliminary data.</text>
</comment>
<dbReference type="Proteomes" id="UP000597617">
    <property type="component" value="Unassembled WGS sequence"/>
</dbReference>
<gene>
    <name evidence="2" type="ORF">I2I05_21000</name>
</gene>
<keyword evidence="1" id="KW-1133">Transmembrane helix</keyword>
<feature type="transmembrane region" description="Helical" evidence="1">
    <location>
        <begin position="140"/>
        <end position="159"/>
    </location>
</feature>
<organism evidence="2 3">
    <name type="scientific">Hymenobacter jeongseonensis</name>
    <dbReference type="NCBI Taxonomy" id="2791027"/>
    <lineage>
        <taxon>Bacteria</taxon>
        <taxon>Pseudomonadati</taxon>
        <taxon>Bacteroidota</taxon>
        <taxon>Cytophagia</taxon>
        <taxon>Cytophagales</taxon>
        <taxon>Hymenobacteraceae</taxon>
        <taxon>Hymenobacter</taxon>
    </lineage>
</organism>
<protein>
    <submittedName>
        <fullName evidence="2">Uncharacterized protein</fullName>
    </submittedName>
</protein>
<evidence type="ECO:0000256" key="1">
    <source>
        <dbReference type="SAM" id="Phobius"/>
    </source>
</evidence>
<feature type="transmembrane region" description="Helical" evidence="1">
    <location>
        <begin position="71"/>
        <end position="89"/>
    </location>
</feature>
<reference evidence="2 3" key="1">
    <citation type="submission" date="2020-11" db="EMBL/GenBank/DDBJ databases">
        <authorList>
            <person name="Kim M.K."/>
        </authorList>
    </citation>
    <scope>NUCLEOTIDE SEQUENCE [LARGE SCALE GENOMIC DNA]</scope>
    <source>
        <strain evidence="2 3">BT683</strain>
    </source>
</reference>
<proteinExistence type="predicted"/>
<dbReference type="RefSeq" id="WP_196284234.1">
    <property type="nucleotide sequence ID" value="NZ_JADQDQ010000020.1"/>
</dbReference>
<feature type="transmembrane region" description="Helical" evidence="1">
    <location>
        <begin position="96"/>
        <end position="114"/>
    </location>
</feature>
<keyword evidence="1" id="KW-0472">Membrane</keyword>
<evidence type="ECO:0000313" key="3">
    <source>
        <dbReference type="Proteomes" id="UP000597617"/>
    </source>
</evidence>
<feature type="transmembrane region" description="Helical" evidence="1">
    <location>
        <begin position="12"/>
        <end position="30"/>
    </location>
</feature>
<accession>A0ABS0INE2</accession>
<evidence type="ECO:0000313" key="2">
    <source>
        <dbReference type="EMBL" id="MBF9239883.1"/>
    </source>
</evidence>
<dbReference type="EMBL" id="JADQDQ010000020">
    <property type="protein sequence ID" value="MBF9239883.1"/>
    <property type="molecule type" value="Genomic_DNA"/>
</dbReference>
<keyword evidence="3" id="KW-1185">Reference proteome</keyword>
<sequence length="172" mass="18598">MGFAFKRLNGPLLLVHFLAVPCFILGGQLLERIRWVPLRQAFQTHGLAGAHQVSGMTASEMILQLHLGPTYAWLGAILLGCLLSGLVVWRRRESAAIPLLLFGLAVVTSWTHYYNEPGRVMQGLSNLLALFPHASRQSQLGLVGSALLVLGVVPFLLTWPRPGAAPTAKASA</sequence>
<name>A0ABS0INE2_9BACT</name>
<keyword evidence="1" id="KW-0812">Transmembrane</keyword>